<reference evidence="1" key="1">
    <citation type="submission" date="2023-03" db="EMBL/GenBank/DDBJ databases">
        <authorList>
            <person name="Steffen K."/>
            <person name="Cardenas P."/>
        </authorList>
    </citation>
    <scope>NUCLEOTIDE SEQUENCE</scope>
</reference>
<comment type="caution">
    <text evidence="1">The sequence shown here is derived from an EMBL/GenBank/DDBJ whole genome shotgun (WGS) entry which is preliminary data.</text>
</comment>
<keyword evidence="2" id="KW-1185">Reference proteome</keyword>
<dbReference type="AlphaFoldDB" id="A0AA35SKV4"/>
<dbReference type="Proteomes" id="UP001174909">
    <property type="component" value="Unassembled WGS sequence"/>
</dbReference>
<dbReference type="PANTHER" id="PTHR34921">
    <property type="entry name" value="MEIOTIC RECOMBINATION PROTEIN REC114"/>
    <property type="match status" value="1"/>
</dbReference>
<dbReference type="EMBL" id="CASHTH010002580">
    <property type="protein sequence ID" value="CAI8031980.1"/>
    <property type="molecule type" value="Genomic_DNA"/>
</dbReference>
<sequence>MAANAGEKARLWPVEKYARFVSNQQTSGGTGLTAKKSDGIWQHYSSNEGSIQLALVESNHLMISSGTMIFTDSRRFRVKFAPIPPSTAAFETCRQFSAVMAPVVLSIREMEAGGFAARDMGTSAHDKVGSTPCALEGDSQFLGYGEDFESTQVISETQSSEMPNMTAGTGPILIPDESSLIPVPDIGKVVQTQGKSLGRAYADTNLPTEQLGQFIRLCLTDANFPAFVESVERELNCMTNT</sequence>
<dbReference type="InterPro" id="IPR029168">
    <property type="entry name" value="REC114L"/>
</dbReference>
<dbReference type="PANTHER" id="PTHR34921:SF1">
    <property type="entry name" value="MEIOTIC RECOMBINATION PROTEIN REC114"/>
    <property type="match status" value="1"/>
</dbReference>
<proteinExistence type="predicted"/>
<name>A0AA35SKV4_GEOBA</name>
<organism evidence="1 2">
    <name type="scientific">Geodia barretti</name>
    <name type="common">Barrett's horny sponge</name>
    <dbReference type="NCBI Taxonomy" id="519541"/>
    <lineage>
        <taxon>Eukaryota</taxon>
        <taxon>Metazoa</taxon>
        <taxon>Porifera</taxon>
        <taxon>Demospongiae</taxon>
        <taxon>Heteroscleromorpha</taxon>
        <taxon>Tetractinellida</taxon>
        <taxon>Astrophorina</taxon>
        <taxon>Geodiidae</taxon>
        <taxon>Geodia</taxon>
    </lineage>
</organism>
<dbReference type="Pfam" id="PF15165">
    <property type="entry name" value="REC114-like"/>
    <property type="match status" value="1"/>
</dbReference>
<gene>
    <name evidence="1" type="ORF">GBAR_LOCUS18109</name>
</gene>
<evidence type="ECO:0000313" key="2">
    <source>
        <dbReference type="Proteomes" id="UP001174909"/>
    </source>
</evidence>
<protein>
    <submittedName>
        <fullName evidence="1">Meiotic recombination protein REC114</fullName>
    </submittedName>
</protein>
<accession>A0AA35SKV4</accession>
<evidence type="ECO:0000313" key="1">
    <source>
        <dbReference type="EMBL" id="CAI8031980.1"/>
    </source>
</evidence>